<dbReference type="Pfam" id="PF21673">
    <property type="entry name" value="CCDC93_N"/>
    <property type="match status" value="1"/>
</dbReference>
<keyword evidence="3 4" id="KW-0175">Coiled coil</keyword>
<comment type="similarity">
    <text evidence="1">Belongs to the CCDC93 family.</text>
</comment>
<feature type="domain" description="CCDC93 N-terminal" evidence="6">
    <location>
        <begin position="40"/>
        <end position="139"/>
    </location>
</feature>
<dbReference type="AlphaFoldDB" id="A0A7R9PLC8"/>
<dbReference type="InterPro" id="IPR048747">
    <property type="entry name" value="CCDC93_N"/>
</dbReference>
<feature type="coiled-coil region" evidence="4">
    <location>
        <begin position="612"/>
        <end position="646"/>
    </location>
</feature>
<dbReference type="GO" id="GO:0006893">
    <property type="term" value="P:Golgi to plasma membrane transport"/>
    <property type="evidence" value="ECO:0007669"/>
    <property type="project" value="TreeGrafter"/>
</dbReference>
<evidence type="ECO:0000256" key="3">
    <source>
        <dbReference type="ARBA" id="ARBA00023054"/>
    </source>
</evidence>
<evidence type="ECO:0000259" key="6">
    <source>
        <dbReference type="Pfam" id="PF21673"/>
    </source>
</evidence>
<dbReference type="Pfam" id="PF09762">
    <property type="entry name" value="CCDC93_CC"/>
    <property type="match status" value="1"/>
</dbReference>
<feature type="coiled-coil region" evidence="4">
    <location>
        <begin position="379"/>
        <end position="488"/>
    </location>
</feature>
<evidence type="ECO:0000256" key="1">
    <source>
        <dbReference type="ARBA" id="ARBA00007219"/>
    </source>
</evidence>
<dbReference type="PANTHER" id="PTHR16441">
    <property type="entry name" value="FIDIPIDINE"/>
    <property type="match status" value="1"/>
</dbReference>
<dbReference type="InterPro" id="IPR039116">
    <property type="entry name" value="CCDC93"/>
</dbReference>
<dbReference type="PANTHER" id="PTHR16441:SF0">
    <property type="entry name" value="COILED-COIL DOMAIN-CONTAINING PROTEIN 93"/>
    <property type="match status" value="1"/>
</dbReference>
<name>A0A7R9PLC8_TIMGE</name>
<dbReference type="InterPro" id="IPR019159">
    <property type="entry name" value="CCDC93_CC"/>
</dbReference>
<reference evidence="7" key="1">
    <citation type="submission" date="2020-11" db="EMBL/GenBank/DDBJ databases">
        <authorList>
            <person name="Tran Van P."/>
        </authorList>
    </citation>
    <scope>NUCLEOTIDE SEQUENCE</scope>
</reference>
<gene>
    <name evidence="7" type="ORF">TGEB3V08_LOCUS4745</name>
</gene>
<dbReference type="EMBL" id="OE840672">
    <property type="protein sequence ID" value="CAD7591927.1"/>
    <property type="molecule type" value="Genomic_DNA"/>
</dbReference>
<organism evidence="7">
    <name type="scientific">Timema genevievae</name>
    <name type="common">Walking stick</name>
    <dbReference type="NCBI Taxonomy" id="629358"/>
    <lineage>
        <taxon>Eukaryota</taxon>
        <taxon>Metazoa</taxon>
        <taxon>Ecdysozoa</taxon>
        <taxon>Arthropoda</taxon>
        <taxon>Hexapoda</taxon>
        <taxon>Insecta</taxon>
        <taxon>Pterygota</taxon>
        <taxon>Neoptera</taxon>
        <taxon>Polyneoptera</taxon>
        <taxon>Phasmatodea</taxon>
        <taxon>Timematodea</taxon>
        <taxon>Timematoidea</taxon>
        <taxon>Timematidae</taxon>
        <taxon>Timema</taxon>
    </lineage>
</organism>
<accession>A0A7R9PLC8</accession>
<evidence type="ECO:0000256" key="2">
    <source>
        <dbReference type="ARBA" id="ARBA00016765"/>
    </source>
</evidence>
<protein>
    <recommendedName>
        <fullName evidence="2">Coiled-coil domain-containing protein 93</fullName>
    </recommendedName>
</protein>
<feature type="domain" description="CCDC93 coiled-coil" evidence="5">
    <location>
        <begin position="254"/>
        <end position="670"/>
    </location>
</feature>
<sequence length="674" mass="77069">MNVAKMSGPGNIFYPRPKSGTKRIDADGKEVEVEVREDEEQKVKLQEIIDLLVAAGYFRARIKGLSSFDKVVGGMTWCIDTCNFDVDVDLLFQENLTIGQKIALTEKIVAVLPEMKCSHAIEPHQIQGLDFIHIFPVIQHRRVVYPWDLSNLGEVGLNPTGNQVMCRRETGDWSTSLEQGLASRLGGRAMSSSAPIASVKWLVKKSVETRQEMGDFTRSFAINQFDKHFSIPEERLADAQQENVLKNIKIIKEVYRPQRRFRRKDAPPDDEESRVQSTLLEYGYNFSTVIVSEGEDISKHGEGGAEKMSPEARETQKLEEQQIQRLMRGLASTTDQEGRLTAGVVGNIVNLQATELAKAAERYAELQSDIEGRGGGSSHSRALATLQRQKVALEEKEEKLLREKEHLETSVQQEAQRWNTIKIAREKVEAELADLEKLETEENQGILRKLQGLVVMNENLKQQEQEFREQCKAELSRLQNLVKEAQESATPDKDSDQVDKQFEEERERVHKFRLLLAKGNRSIAALQRQLDEVPGRAELAQYQRRFLELYNQVAAKHKETKQFYTLYNTLDDTKMYLGKELSLLNSILDTYTEAMSSASGKEQFMKQFDAIVEGIKQNKVKVERRKSEERRRRDQLSQQLQSLVEQQRRYVAAVRQVTIECRRNEALLAQLRGT</sequence>
<evidence type="ECO:0000256" key="4">
    <source>
        <dbReference type="SAM" id="Coils"/>
    </source>
</evidence>
<evidence type="ECO:0000313" key="7">
    <source>
        <dbReference type="EMBL" id="CAD7591927.1"/>
    </source>
</evidence>
<proteinExistence type="inferred from homology"/>
<evidence type="ECO:0000259" key="5">
    <source>
        <dbReference type="Pfam" id="PF09762"/>
    </source>
</evidence>